<reference evidence="5" key="1">
    <citation type="submission" date="2022-06" db="EMBL/GenBank/DDBJ databases">
        <title>Idiomarina rhizosphaerae M1R2S28.</title>
        <authorList>
            <person name="Sun J.-Q."/>
            <person name="Li L.-F."/>
        </authorList>
    </citation>
    <scope>NUCLEOTIDE SEQUENCE</scope>
    <source>
        <strain evidence="5">M1R2S28</strain>
    </source>
</reference>
<dbReference type="PROSITE" id="PS50887">
    <property type="entry name" value="GGDEF"/>
    <property type="match status" value="1"/>
</dbReference>
<dbReference type="NCBIfam" id="TIGR00254">
    <property type="entry name" value="GGDEF"/>
    <property type="match status" value="1"/>
</dbReference>
<evidence type="ECO:0000259" key="2">
    <source>
        <dbReference type="PROSITE" id="PS50113"/>
    </source>
</evidence>
<dbReference type="InterPro" id="IPR035965">
    <property type="entry name" value="PAS-like_dom_sf"/>
</dbReference>
<dbReference type="PROSITE" id="PS50113">
    <property type="entry name" value="PAC"/>
    <property type="match status" value="1"/>
</dbReference>
<dbReference type="AlphaFoldDB" id="A0A9X2FWF6"/>
<dbReference type="Gene3D" id="3.20.20.450">
    <property type="entry name" value="EAL domain"/>
    <property type="match status" value="1"/>
</dbReference>
<dbReference type="CDD" id="cd01949">
    <property type="entry name" value="GGDEF"/>
    <property type="match status" value="1"/>
</dbReference>
<dbReference type="PANTHER" id="PTHR44757:SF2">
    <property type="entry name" value="BIOFILM ARCHITECTURE MAINTENANCE PROTEIN MBAA"/>
    <property type="match status" value="1"/>
</dbReference>
<feature type="domain" description="PAS" evidence="1">
    <location>
        <begin position="700"/>
        <end position="753"/>
    </location>
</feature>
<dbReference type="SUPFAM" id="SSF63829">
    <property type="entry name" value="Calcium-dependent phosphotriesterase"/>
    <property type="match status" value="1"/>
</dbReference>
<dbReference type="SUPFAM" id="SSF55073">
    <property type="entry name" value="Nucleotide cyclase"/>
    <property type="match status" value="1"/>
</dbReference>
<dbReference type="Gene3D" id="3.30.450.20">
    <property type="entry name" value="PAS domain"/>
    <property type="match status" value="2"/>
</dbReference>
<dbReference type="Gene3D" id="2.130.10.10">
    <property type="entry name" value="YVTN repeat-like/Quinoprotein amine dehydrogenase"/>
    <property type="match status" value="2"/>
</dbReference>
<organism evidence="5 6">
    <name type="scientific">Idiomarina rhizosphaerae</name>
    <dbReference type="NCBI Taxonomy" id="2961572"/>
    <lineage>
        <taxon>Bacteria</taxon>
        <taxon>Pseudomonadati</taxon>
        <taxon>Pseudomonadota</taxon>
        <taxon>Gammaproteobacteria</taxon>
        <taxon>Alteromonadales</taxon>
        <taxon>Idiomarinaceae</taxon>
        <taxon>Idiomarina</taxon>
    </lineage>
</organism>
<dbReference type="InterPro" id="IPR000160">
    <property type="entry name" value="GGDEF_dom"/>
</dbReference>
<dbReference type="Pfam" id="PF13426">
    <property type="entry name" value="PAS_9"/>
    <property type="match status" value="1"/>
</dbReference>
<dbReference type="Pfam" id="PF08447">
    <property type="entry name" value="PAS_3"/>
    <property type="match status" value="1"/>
</dbReference>
<feature type="domain" description="EAL" evidence="3">
    <location>
        <begin position="995"/>
        <end position="1249"/>
    </location>
</feature>
<dbReference type="InterPro" id="IPR052155">
    <property type="entry name" value="Biofilm_reg_signaling"/>
</dbReference>
<evidence type="ECO:0000313" key="6">
    <source>
        <dbReference type="Proteomes" id="UP001139474"/>
    </source>
</evidence>
<dbReference type="SUPFAM" id="SSF141868">
    <property type="entry name" value="EAL domain-like"/>
    <property type="match status" value="1"/>
</dbReference>
<dbReference type="PROSITE" id="PS50112">
    <property type="entry name" value="PAS"/>
    <property type="match status" value="1"/>
</dbReference>
<dbReference type="Gene3D" id="3.30.70.270">
    <property type="match status" value="1"/>
</dbReference>
<feature type="domain" description="PAC" evidence="2">
    <location>
        <begin position="773"/>
        <end position="825"/>
    </location>
</feature>
<dbReference type="InterPro" id="IPR000014">
    <property type="entry name" value="PAS"/>
</dbReference>
<dbReference type="SMART" id="SM00052">
    <property type="entry name" value="EAL"/>
    <property type="match status" value="1"/>
</dbReference>
<dbReference type="CDD" id="cd01948">
    <property type="entry name" value="EAL"/>
    <property type="match status" value="1"/>
</dbReference>
<evidence type="ECO:0000259" key="4">
    <source>
        <dbReference type="PROSITE" id="PS50887"/>
    </source>
</evidence>
<dbReference type="SMART" id="SM00086">
    <property type="entry name" value="PAC"/>
    <property type="match status" value="2"/>
</dbReference>
<dbReference type="InterPro" id="IPR035919">
    <property type="entry name" value="EAL_sf"/>
</dbReference>
<proteinExistence type="predicted"/>
<dbReference type="NCBIfam" id="TIGR00229">
    <property type="entry name" value="sensory_box"/>
    <property type="match status" value="1"/>
</dbReference>
<evidence type="ECO:0000259" key="3">
    <source>
        <dbReference type="PROSITE" id="PS50883"/>
    </source>
</evidence>
<dbReference type="InterPro" id="IPR013655">
    <property type="entry name" value="PAS_fold_3"/>
</dbReference>
<dbReference type="InterPro" id="IPR029787">
    <property type="entry name" value="Nucleotide_cyclase"/>
</dbReference>
<dbReference type="Pfam" id="PF00563">
    <property type="entry name" value="EAL"/>
    <property type="match status" value="1"/>
</dbReference>
<keyword evidence="6" id="KW-1185">Reference proteome</keyword>
<dbReference type="InterPro" id="IPR001610">
    <property type="entry name" value="PAC"/>
</dbReference>
<evidence type="ECO:0000313" key="5">
    <source>
        <dbReference type="EMBL" id="MCP1339797.1"/>
    </source>
</evidence>
<dbReference type="InterPro" id="IPR001633">
    <property type="entry name" value="EAL_dom"/>
</dbReference>
<sequence>MHQWTFNEGLPSNHVNAIAQGPEGFLWIATVSGLTRFDGNEFKNSLAVPEAKKHLLSDDIEHLYFDTSGALWLGTQSGLAKLQFSSEHKLQTFDLSGHQSGERTRIKHISEDTKGRLLIATDRLIYRHTPGTEGFEPLSLSYNGTPIEQVNYIYHGKNWNWLSTDNQGLFVWDGFSSEVFAVNKQNPITEKIPGSLLYSAVHFQNQLWLATEQGLILLDKDLRLKPLPEYLNNIGRVNNLALTQSNSAILLSTTKGLYELRNGKLTQLHNAPATAAIEITRGDVFFLTNNQGVFQIDTPFAPAILASDSNKKQNSASINIPQLMQQVSAAIEDNKGNWWLATELGLLFYDTVNGEISELNHYPDAQFEINKMRLFADQLYLVNNSGALYQYNIINRDWNSLVTSSFSATPDNLNLTPFGHSLWLHTKTEAIEISAFGEVSQKKAISVDNERLDKPPHIDLERVSNTTFIADFTVPFSAAPAELHYRYKLNQAESNWQTLEKSRASLQLSSLPSGSHKLEVQVAYRDDRWSPSAVAHLDVAVPFWKTPIAWTGYILISILCLFSYWLYQRQRQAKMCRDLKQYRRQAQGVLSSRYQCWEWDLESGELIRQNIWDNCPAFPIDGIRLGLSGGKSNVHPEDLKRLKESLEDHLSGESELFECSYRLDNQGNWLWVLDRGKLQTKDEHRTMFGTLSDISSLVSSEERITMLASSITNISDGICIFDRFFRKREVNNAFERISGFSREQVIGQLLTLECYPESFVNQIKRSVIKEGTWRGEITDVKANGDEFLMELTLDAVRDDNGEVSLIVASFSDITERRHTENELRRLSNTDTLTGLPNRSYFQVSHSNLVRKKVSHTLLLFDLDDFKKINDSLGHEIGDELLCQVAERLMDIGRRQDTLYRLGGDEFGLLIEDSVDINLIGDLANQINLKVAEPYFIEQQEIVIGSSIGIVLYPHDGHTSQELLQKADMAMYHAKQRGGNCYQFFSQSMNENAVKRLKLENELRAALKSHNIRVYYQPKIEIHSGHIAGLEALARIESEDGSMINPADFIPLAEETGLIIPLGEEVLRLACRDMKRFMACQGSPKSIAVNLSARQFMQSSLALQIEQILREEGLHPRHVEFEITEGMVMSDPERAITMMENLSDMGVKLALDDFGTGYSSLSYLKRFPMNSLKIDKAFVDDITINDKDRNMVASIIAMAHNLGLKVVAEGVETKAQLQTLKSLKCEYIQGFYFAKPMPADALIEFIEQHNEVAAQV</sequence>
<dbReference type="InterPro" id="IPR015943">
    <property type="entry name" value="WD40/YVTN_repeat-like_dom_sf"/>
</dbReference>
<dbReference type="InterPro" id="IPR013783">
    <property type="entry name" value="Ig-like_fold"/>
</dbReference>
<dbReference type="SUPFAM" id="SSF55785">
    <property type="entry name" value="PYP-like sensor domain (PAS domain)"/>
    <property type="match status" value="1"/>
</dbReference>
<dbReference type="Gene3D" id="2.60.40.10">
    <property type="entry name" value="Immunoglobulins"/>
    <property type="match status" value="1"/>
</dbReference>
<feature type="domain" description="GGDEF" evidence="4">
    <location>
        <begin position="853"/>
        <end position="986"/>
    </location>
</feature>
<accession>A0A9X2FWF6</accession>
<dbReference type="InterPro" id="IPR000700">
    <property type="entry name" value="PAS-assoc_C"/>
</dbReference>
<dbReference type="EMBL" id="JAMZDE010000007">
    <property type="protein sequence ID" value="MCP1339797.1"/>
    <property type="molecule type" value="Genomic_DNA"/>
</dbReference>
<dbReference type="PROSITE" id="PS50883">
    <property type="entry name" value="EAL"/>
    <property type="match status" value="1"/>
</dbReference>
<dbReference type="SMART" id="SM00091">
    <property type="entry name" value="PAS"/>
    <property type="match status" value="1"/>
</dbReference>
<gene>
    <name evidence="5" type="ORF">NJR55_09345</name>
</gene>
<evidence type="ECO:0000259" key="1">
    <source>
        <dbReference type="PROSITE" id="PS50112"/>
    </source>
</evidence>
<dbReference type="CDD" id="cd00130">
    <property type="entry name" value="PAS"/>
    <property type="match status" value="1"/>
</dbReference>
<dbReference type="Pfam" id="PF07494">
    <property type="entry name" value="Reg_prop"/>
    <property type="match status" value="1"/>
</dbReference>
<protein>
    <submittedName>
        <fullName evidence="5">EAL domain-containing protein</fullName>
    </submittedName>
</protein>
<dbReference type="InterPro" id="IPR011110">
    <property type="entry name" value="Reg_prop"/>
</dbReference>
<dbReference type="InterPro" id="IPR043128">
    <property type="entry name" value="Rev_trsase/Diguanyl_cyclase"/>
</dbReference>
<dbReference type="Proteomes" id="UP001139474">
    <property type="component" value="Unassembled WGS sequence"/>
</dbReference>
<dbReference type="SMART" id="SM00267">
    <property type="entry name" value="GGDEF"/>
    <property type="match status" value="1"/>
</dbReference>
<comment type="caution">
    <text evidence="5">The sequence shown here is derived from an EMBL/GenBank/DDBJ whole genome shotgun (WGS) entry which is preliminary data.</text>
</comment>
<dbReference type="PANTHER" id="PTHR44757">
    <property type="entry name" value="DIGUANYLATE CYCLASE DGCP"/>
    <property type="match status" value="1"/>
</dbReference>
<dbReference type="RefSeq" id="WP_253619700.1">
    <property type="nucleotide sequence ID" value="NZ_JAMZDE010000007.1"/>
</dbReference>
<name>A0A9X2FWF6_9GAMM</name>
<dbReference type="Pfam" id="PF00990">
    <property type="entry name" value="GGDEF"/>
    <property type="match status" value="1"/>
</dbReference>